<dbReference type="Proteomes" id="UP000494162">
    <property type="component" value="Unassembled WGS sequence"/>
</dbReference>
<evidence type="ECO:0000313" key="1">
    <source>
        <dbReference type="EMBL" id="MDR8755915.1"/>
    </source>
</evidence>
<evidence type="ECO:0000313" key="2">
    <source>
        <dbReference type="EMBL" id="VWB60961.1"/>
    </source>
</evidence>
<organism evidence="2 3">
    <name type="scientific">Burkholderia pseudomultivorans</name>
    <dbReference type="NCBI Taxonomy" id="1207504"/>
    <lineage>
        <taxon>Bacteria</taxon>
        <taxon>Pseudomonadati</taxon>
        <taxon>Pseudomonadota</taxon>
        <taxon>Betaproteobacteria</taxon>
        <taxon>Burkholderiales</taxon>
        <taxon>Burkholderiaceae</taxon>
        <taxon>Burkholderia</taxon>
        <taxon>Burkholderia cepacia complex</taxon>
    </lineage>
</organism>
<keyword evidence="4" id="KW-1185">Reference proteome</keyword>
<dbReference type="EMBL" id="CABVPP010000018">
    <property type="protein sequence ID" value="VWB60961.1"/>
    <property type="molecule type" value="Genomic_DNA"/>
</dbReference>
<evidence type="ECO:0000313" key="3">
    <source>
        <dbReference type="Proteomes" id="UP000494162"/>
    </source>
</evidence>
<dbReference type="AlphaFoldDB" id="A0A6P2KS96"/>
<gene>
    <name evidence="2" type="ORF">BPS26883_02868</name>
    <name evidence="1" type="ORF">FEQ00_04347</name>
</gene>
<evidence type="ECO:0000313" key="4">
    <source>
        <dbReference type="Proteomes" id="UP001248067"/>
    </source>
</evidence>
<name>A0A6P2KS96_9BURK</name>
<reference evidence="1 4" key="1">
    <citation type="submission" date="2019-06" db="EMBL/GenBank/DDBJ databases">
        <title>Evolution of Burkholderia multivorans in the lungs of Cystic Fibrosis patients.</title>
        <authorList>
            <person name="Moreira L.M."/>
        </authorList>
    </citation>
    <scope>NUCLEOTIDE SEQUENCE [LARGE SCALE GENOMIC DNA]</scope>
    <source>
        <strain evidence="1 4">VC13239</strain>
    </source>
</reference>
<dbReference type="GeneID" id="93169896"/>
<protein>
    <submittedName>
        <fullName evidence="2">Uncharacterized protein</fullName>
    </submittedName>
</protein>
<reference evidence="2 3" key="2">
    <citation type="submission" date="2019-09" db="EMBL/GenBank/DDBJ databases">
        <authorList>
            <person name="Depoorter E."/>
        </authorList>
    </citation>
    <scope>NUCLEOTIDE SEQUENCE [LARGE SCALE GENOMIC DNA]</scope>
    <source>
        <strain evidence="2">LMG 26883</strain>
    </source>
</reference>
<accession>A0A6P2KS96</accession>
<proteinExistence type="predicted"/>
<dbReference type="Proteomes" id="UP001248067">
    <property type="component" value="Unassembled WGS sequence"/>
</dbReference>
<sequence length="57" mass="6415">MHGYNRPGAVKTKTYRLFAGGEAEWTCYFAPVTDAQYAETQNYTVERALSETAKALH</sequence>
<dbReference type="EMBL" id="VJSY01000034">
    <property type="protein sequence ID" value="MDR8755915.1"/>
    <property type="molecule type" value="Genomic_DNA"/>
</dbReference>
<dbReference type="RefSeq" id="WP_244131510.1">
    <property type="nucleotide sequence ID" value="NZ_CABVPP010000018.1"/>
</dbReference>